<evidence type="ECO:0000313" key="18">
    <source>
        <dbReference type="Proteomes" id="UP001378592"/>
    </source>
</evidence>
<dbReference type="EC" id="1.14.16.5" evidence="11"/>
<evidence type="ECO:0000256" key="9">
    <source>
        <dbReference type="ARBA" id="ARBA00023136"/>
    </source>
</evidence>
<reference evidence="17 18" key="1">
    <citation type="submission" date="2024-03" db="EMBL/GenBank/DDBJ databases">
        <title>The genome assembly and annotation of the cricket Gryllus longicercus Weissman &amp; Gray.</title>
        <authorList>
            <person name="Szrajer S."/>
            <person name="Gray D."/>
            <person name="Ylla G."/>
        </authorList>
    </citation>
    <scope>NUCLEOTIDE SEQUENCE [LARGE SCALE GENOMIC DNA]</scope>
    <source>
        <strain evidence="17">DAG 2021-001</strain>
        <tissue evidence="17">Whole body minus gut</tissue>
    </source>
</reference>
<dbReference type="GO" id="GO:0008610">
    <property type="term" value="P:lipid biosynthetic process"/>
    <property type="evidence" value="ECO:0007669"/>
    <property type="project" value="InterPro"/>
</dbReference>
<keyword evidence="8" id="KW-0443">Lipid metabolism</keyword>
<keyword evidence="7" id="KW-0408">Iron</keyword>
<dbReference type="GO" id="GO:0050479">
    <property type="term" value="F:glyceryl-ether monooxygenase activity"/>
    <property type="evidence" value="ECO:0007669"/>
    <property type="project" value="UniProtKB-EC"/>
</dbReference>
<sequence>MDAASPTAFTMNETLLRQDCGGRLPTGLLKGAAQMFYIVDPADTTFKNPEDVPFIFRQAWPYFLAFLIVENILLWLENKPTLRLNDGITSLSHGLFQECGRLVFRGAENAAYIYVYSHFRITDLPWDSPVTWYLSVIGVDFCYYWVHRACHEVHILWAQHQVHHSSEEFNLAVGLRQSLLQGWCSFIFYLPLALFIPPSLFLTHQQFNLLYQFWIHTNTVKTLGPLEWVFNTPKHHRVHHGCNLYCLDKNYGGFLIIWDRLFGTFAEEREKEEIIYGLVYNQPTFNPLYLQVFYNNHVIEKWHQMDGWQNKLAAVWKGPSWLPGRPRLGADEDKLDIRTREKYDVKLPMWCNIYLTLHFIAVTIGFQELTVQYMGMNPFAVLGFVAYILLSLTTIGMLFDNHPNACVFELARCLMFIMYIQKKEVEVAGDLKLSILQLFFILSVCFWTLKCMKVLQIKVKIK</sequence>
<evidence type="ECO:0000256" key="2">
    <source>
        <dbReference type="ARBA" id="ARBA00004477"/>
    </source>
</evidence>
<dbReference type="Pfam" id="PF04116">
    <property type="entry name" value="FA_hydroxylase"/>
    <property type="match status" value="1"/>
</dbReference>
<evidence type="ECO:0000256" key="13">
    <source>
        <dbReference type="ARBA" id="ARBA00047556"/>
    </source>
</evidence>
<dbReference type="InterPro" id="IPR051689">
    <property type="entry name" value="Sterol_desaturase/TMEM195"/>
</dbReference>
<keyword evidence="5 14" id="KW-1133">Transmembrane helix</keyword>
<dbReference type="Pfam" id="PF24858">
    <property type="entry name" value="AGMP_C"/>
    <property type="match status" value="1"/>
</dbReference>
<comment type="caution">
    <text evidence="17">The sequence shown here is derived from an EMBL/GenBank/DDBJ whole genome shotgun (WGS) entry which is preliminary data.</text>
</comment>
<evidence type="ECO:0000256" key="11">
    <source>
        <dbReference type="ARBA" id="ARBA00039026"/>
    </source>
</evidence>
<evidence type="ECO:0000259" key="15">
    <source>
        <dbReference type="Pfam" id="PF04116"/>
    </source>
</evidence>
<evidence type="ECO:0000256" key="10">
    <source>
        <dbReference type="ARBA" id="ARBA00038190"/>
    </source>
</evidence>
<dbReference type="GO" id="GO:0005789">
    <property type="term" value="C:endoplasmic reticulum membrane"/>
    <property type="evidence" value="ECO:0007669"/>
    <property type="project" value="UniProtKB-SubCell"/>
</dbReference>
<dbReference type="EMBL" id="JAZDUA010000482">
    <property type="protein sequence ID" value="KAK7791985.1"/>
    <property type="molecule type" value="Genomic_DNA"/>
</dbReference>
<evidence type="ECO:0000256" key="14">
    <source>
        <dbReference type="SAM" id="Phobius"/>
    </source>
</evidence>
<comment type="similarity">
    <text evidence="10">Belongs to the sterol desaturase family. TMEM195 subfamily.</text>
</comment>
<accession>A0AAN9V944</accession>
<keyword evidence="4" id="KW-0256">Endoplasmic reticulum</keyword>
<evidence type="ECO:0000313" key="17">
    <source>
        <dbReference type="EMBL" id="KAK7791985.1"/>
    </source>
</evidence>
<comment type="subcellular location">
    <subcellularLocation>
        <location evidence="2">Endoplasmic reticulum membrane</location>
        <topology evidence="2">Multi-pass membrane protein</topology>
    </subcellularLocation>
</comment>
<keyword evidence="6" id="KW-0560">Oxidoreductase</keyword>
<dbReference type="PANTHER" id="PTHR21624">
    <property type="entry name" value="STEROL DESATURASE-RELATED PROTEIN"/>
    <property type="match status" value="1"/>
</dbReference>
<comment type="cofactor">
    <cofactor evidence="1">
        <name>Fe cation</name>
        <dbReference type="ChEBI" id="CHEBI:24875"/>
    </cofactor>
</comment>
<dbReference type="AlphaFoldDB" id="A0AAN9V944"/>
<evidence type="ECO:0000256" key="8">
    <source>
        <dbReference type="ARBA" id="ARBA00023098"/>
    </source>
</evidence>
<feature type="transmembrane region" description="Helical" evidence="14">
    <location>
        <begin position="59"/>
        <end position="76"/>
    </location>
</feature>
<evidence type="ECO:0000256" key="12">
    <source>
        <dbReference type="ARBA" id="ARBA00040992"/>
    </source>
</evidence>
<evidence type="ECO:0000256" key="3">
    <source>
        <dbReference type="ARBA" id="ARBA00022692"/>
    </source>
</evidence>
<evidence type="ECO:0000256" key="7">
    <source>
        <dbReference type="ARBA" id="ARBA00023004"/>
    </source>
</evidence>
<evidence type="ECO:0000256" key="6">
    <source>
        <dbReference type="ARBA" id="ARBA00023002"/>
    </source>
</evidence>
<dbReference type="PANTHER" id="PTHR21624:SF1">
    <property type="entry name" value="ALKYLGLYCEROL MONOOXYGENASE"/>
    <property type="match status" value="1"/>
</dbReference>
<keyword evidence="18" id="KW-1185">Reference proteome</keyword>
<keyword evidence="9 14" id="KW-0472">Membrane</keyword>
<feature type="domain" description="Alkylglycerol monooxygenase C-terminal" evidence="16">
    <location>
        <begin position="351"/>
        <end position="421"/>
    </location>
</feature>
<evidence type="ECO:0000256" key="5">
    <source>
        <dbReference type="ARBA" id="ARBA00022989"/>
    </source>
</evidence>
<evidence type="ECO:0000259" key="16">
    <source>
        <dbReference type="Pfam" id="PF24858"/>
    </source>
</evidence>
<dbReference type="GO" id="GO:0005506">
    <property type="term" value="F:iron ion binding"/>
    <property type="evidence" value="ECO:0007669"/>
    <property type="project" value="InterPro"/>
</dbReference>
<evidence type="ECO:0000256" key="1">
    <source>
        <dbReference type="ARBA" id="ARBA00001962"/>
    </source>
</evidence>
<evidence type="ECO:0000256" key="4">
    <source>
        <dbReference type="ARBA" id="ARBA00022824"/>
    </source>
</evidence>
<feature type="domain" description="Fatty acid hydroxylase" evidence="15">
    <location>
        <begin position="134"/>
        <end position="264"/>
    </location>
</feature>
<name>A0AAN9V944_9ORTH</name>
<keyword evidence="3 14" id="KW-0812">Transmembrane</keyword>
<dbReference type="Proteomes" id="UP001378592">
    <property type="component" value="Unassembled WGS sequence"/>
</dbReference>
<protein>
    <recommendedName>
        <fullName evidence="12">Alkylglycerol monooxygenase</fullName>
        <ecNumber evidence="11">1.14.16.5</ecNumber>
    </recommendedName>
</protein>
<organism evidence="17 18">
    <name type="scientific">Gryllus longicercus</name>
    <dbReference type="NCBI Taxonomy" id="2509291"/>
    <lineage>
        <taxon>Eukaryota</taxon>
        <taxon>Metazoa</taxon>
        <taxon>Ecdysozoa</taxon>
        <taxon>Arthropoda</taxon>
        <taxon>Hexapoda</taxon>
        <taxon>Insecta</taxon>
        <taxon>Pterygota</taxon>
        <taxon>Neoptera</taxon>
        <taxon>Polyneoptera</taxon>
        <taxon>Orthoptera</taxon>
        <taxon>Ensifera</taxon>
        <taxon>Gryllidea</taxon>
        <taxon>Grylloidea</taxon>
        <taxon>Gryllidae</taxon>
        <taxon>Gryllinae</taxon>
        <taxon>Gryllus</taxon>
    </lineage>
</organism>
<proteinExistence type="inferred from homology"/>
<feature type="transmembrane region" description="Helical" evidence="14">
    <location>
        <begin position="379"/>
        <end position="398"/>
    </location>
</feature>
<feature type="transmembrane region" description="Helical" evidence="14">
    <location>
        <begin position="347"/>
        <end position="367"/>
    </location>
</feature>
<dbReference type="GO" id="GO:0006643">
    <property type="term" value="P:membrane lipid metabolic process"/>
    <property type="evidence" value="ECO:0007669"/>
    <property type="project" value="TreeGrafter"/>
</dbReference>
<gene>
    <name evidence="17" type="ORF">R5R35_007973</name>
</gene>
<comment type="catalytic activity">
    <reaction evidence="13">
        <text>1-O-(1,2-saturated-alkyl)-sn-glycerol + (6R)-L-erythro-5,6,7,8-tetrahydrobiopterin + O2 = a 1-(1-hydroxyalkyl)-sn-glycerol + (6R)-L-erythro-6,7-dihydrobiopterin + H2O</text>
        <dbReference type="Rhea" id="RHEA:36255"/>
        <dbReference type="ChEBI" id="CHEBI:15377"/>
        <dbReference type="ChEBI" id="CHEBI:15379"/>
        <dbReference type="ChEBI" id="CHEBI:43120"/>
        <dbReference type="ChEBI" id="CHEBI:59560"/>
        <dbReference type="ChEBI" id="CHEBI:73418"/>
        <dbReference type="ChEBI" id="CHEBI:83957"/>
        <dbReference type="EC" id="1.14.16.5"/>
    </reaction>
</comment>
<feature type="transmembrane region" description="Helical" evidence="14">
    <location>
        <begin position="433"/>
        <end position="452"/>
    </location>
</feature>
<dbReference type="InterPro" id="IPR006694">
    <property type="entry name" value="Fatty_acid_hydroxylase"/>
</dbReference>
<dbReference type="InterPro" id="IPR056853">
    <property type="entry name" value="AGMP_C"/>
</dbReference>